<dbReference type="SUPFAM" id="SSF103473">
    <property type="entry name" value="MFS general substrate transporter"/>
    <property type="match status" value="1"/>
</dbReference>
<sequence length="390" mass="42757">MKHKQLSIPLMLISLPGIFLWVLLPIYIRELGYSTFQYSLTVSILSFTQIILKLVLGRVSDRYSRHHIFLCALLCCTVSYFIYAGATTLSIIILANIMNGIAGILLMMALIGLISDSNQKLGQQMGAFSSKQQIGRLAGVGICYLVLSSYEFVHGWSVLFLICGSASLLGFIYTLKSPEIPNKEITSEKKGKVKLSIEQRKIWCFNLCLSMVSAISGIIFIPYMQKVHGASIELITVVFLVPMIIFPFVSKKLGRVGDQRGYRRTILVSIAVCSMGALGLAFSPSLLLFAIICTAMDFFSTAQEYALDGAFIKGTSQAHIGDAFGKFSISNNLGGMVGAAVGGYIFDTIGSNVPYIVFAVMMLLLLPLGLYLIPPGKEQNRQERQVSSFL</sequence>
<feature type="transmembrane region" description="Helical" evidence="6">
    <location>
        <begin position="92"/>
        <end position="114"/>
    </location>
</feature>
<evidence type="ECO:0000256" key="4">
    <source>
        <dbReference type="ARBA" id="ARBA00022989"/>
    </source>
</evidence>
<comment type="caution">
    <text evidence="8">The sequence shown here is derived from an EMBL/GenBank/DDBJ whole genome shotgun (WGS) entry which is preliminary data.</text>
</comment>
<feature type="transmembrane region" description="Helical" evidence="6">
    <location>
        <begin position="7"/>
        <end position="28"/>
    </location>
</feature>
<dbReference type="Gene3D" id="1.20.1250.20">
    <property type="entry name" value="MFS general substrate transporter like domains"/>
    <property type="match status" value="2"/>
</dbReference>
<protein>
    <recommendedName>
        <fullName evidence="7">Major facilitator superfamily (MFS) profile domain-containing protein</fullName>
    </recommendedName>
</protein>
<dbReference type="PANTHER" id="PTHR23526">
    <property type="entry name" value="INTEGRAL MEMBRANE TRANSPORT PROTEIN-RELATED"/>
    <property type="match status" value="1"/>
</dbReference>
<dbReference type="RefSeq" id="WP_188594612.1">
    <property type="nucleotide sequence ID" value="NZ_BMFU01000015.1"/>
</dbReference>
<keyword evidence="3 6" id="KW-0812">Transmembrane</keyword>
<dbReference type="InterPro" id="IPR036259">
    <property type="entry name" value="MFS_trans_sf"/>
</dbReference>
<feature type="transmembrane region" description="Helical" evidence="6">
    <location>
        <begin position="352"/>
        <end position="373"/>
    </location>
</feature>
<feature type="transmembrane region" description="Helical" evidence="6">
    <location>
        <begin position="156"/>
        <end position="175"/>
    </location>
</feature>
<dbReference type="PRINTS" id="PR01035">
    <property type="entry name" value="TCRTETA"/>
</dbReference>
<dbReference type="InterPro" id="IPR011701">
    <property type="entry name" value="MFS"/>
</dbReference>
<keyword evidence="5 6" id="KW-0472">Membrane</keyword>
<feature type="transmembrane region" description="Helical" evidence="6">
    <location>
        <begin position="202"/>
        <end position="224"/>
    </location>
</feature>
<evidence type="ECO:0000256" key="3">
    <source>
        <dbReference type="ARBA" id="ARBA00022692"/>
    </source>
</evidence>
<feature type="transmembrane region" description="Helical" evidence="6">
    <location>
        <begin position="230"/>
        <end position="249"/>
    </location>
</feature>
<dbReference type="InterPro" id="IPR020846">
    <property type="entry name" value="MFS_dom"/>
</dbReference>
<evidence type="ECO:0000259" key="7">
    <source>
        <dbReference type="PROSITE" id="PS50850"/>
    </source>
</evidence>
<evidence type="ECO:0000313" key="8">
    <source>
        <dbReference type="EMBL" id="GGH69938.1"/>
    </source>
</evidence>
<accession>A0ABQ1ZNN6</accession>
<evidence type="ECO:0000256" key="2">
    <source>
        <dbReference type="ARBA" id="ARBA00022448"/>
    </source>
</evidence>
<organism evidence="8 9">
    <name type="scientific">Paenibacillus silvae</name>
    <dbReference type="NCBI Taxonomy" id="1325358"/>
    <lineage>
        <taxon>Bacteria</taxon>
        <taxon>Bacillati</taxon>
        <taxon>Bacillota</taxon>
        <taxon>Bacilli</taxon>
        <taxon>Bacillales</taxon>
        <taxon>Paenibacillaceae</taxon>
        <taxon>Paenibacillus</taxon>
    </lineage>
</organism>
<dbReference type="EMBL" id="BMFU01000015">
    <property type="protein sequence ID" value="GGH69938.1"/>
    <property type="molecule type" value="Genomic_DNA"/>
</dbReference>
<evidence type="ECO:0000256" key="5">
    <source>
        <dbReference type="ARBA" id="ARBA00023136"/>
    </source>
</evidence>
<dbReference type="Proteomes" id="UP000652153">
    <property type="component" value="Unassembled WGS sequence"/>
</dbReference>
<dbReference type="PANTHER" id="PTHR23526:SF2">
    <property type="entry name" value="MAJOR FACILITATOR SUPERFAMILY (MFS) PROFILE DOMAIN-CONTAINING PROTEIN"/>
    <property type="match status" value="1"/>
</dbReference>
<feature type="transmembrane region" description="Helical" evidence="6">
    <location>
        <begin position="134"/>
        <end position="150"/>
    </location>
</feature>
<evidence type="ECO:0000313" key="9">
    <source>
        <dbReference type="Proteomes" id="UP000652153"/>
    </source>
</evidence>
<dbReference type="Pfam" id="PF07690">
    <property type="entry name" value="MFS_1"/>
    <property type="match status" value="1"/>
</dbReference>
<evidence type="ECO:0000256" key="6">
    <source>
        <dbReference type="SAM" id="Phobius"/>
    </source>
</evidence>
<proteinExistence type="predicted"/>
<dbReference type="PROSITE" id="PS50850">
    <property type="entry name" value="MFS"/>
    <property type="match status" value="1"/>
</dbReference>
<feature type="domain" description="Major facilitator superfamily (MFS) profile" evidence="7">
    <location>
        <begin position="1"/>
        <end position="377"/>
    </location>
</feature>
<dbReference type="InterPro" id="IPR052528">
    <property type="entry name" value="Sugar_transport-like"/>
</dbReference>
<gene>
    <name evidence="8" type="ORF">GCM10008014_53860</name>
</gene>
<feature type="transmembrane region" description="Helical" evidence="6">
    <location>
        <begin position="34"/>
        <end position="56"/>
    </location>
</feature>
<dbReference type="InterPro" id="IPR001958">
    <property type="entry name" value="Tet-R_TetA/multi-R_MdtG-like"/>
</dbReference>
<evidence type="ECO:0000256" key="1">
    <source>
        <dbReference type="ARBA" id="ARBA00004651"/>
    </source>
</evidence>
<name>A0ABQ1ZNN6_9BACL</name>
<keyword evidence="4 6" id="KW-1133">Transmembrane helix</keyword>
<feature type="transmembrane region" description="Helical" evidence="6">
    <location>
        <begin position="68"/>
        <end position="86"/>
    </location>
</feature>
<comment type="subcellular location">
    <subcellularLocation>
        <location evidence="1">Cell membrane</location>
        <topology evidence="1">Multi-pass membrane protein</topology>
    </subcellularLocation>
</comment>
<keyword evidence="2" id="KW-0813">Transport</keyword>
<reference evidence="9" key="1">
    <citation type="journal article" date="2019" name="Int. J. Syst. Evol. Microbiol.">
        <title>The Global Catalogue of Microorganisms (GCM) 10K type strain sequencing project: providing services to taxonomists for standard genome sequencing and annotation.</title>
        <authorList>
            <consortium name="The Broad Institute Genomics Platform"/>
            <consortium name="The Broad Institute Genome Sequencing Center for Infectious Disease"/>
            <person name="Wu L."/>
            <person name="Ma J."/>
        </authorList>
    </citation>
    <scope>NUCLEOTIDE SEQUENCE [LARGE SCALE GENOMIC DNA]</scope>
    <source>
        <strain evidence="9">CGMCC 1.12770</strain>
    </source>
</reference>
<keyword evidence="9" id="KW-1185">Reference proteome</keyword>